<feature type="compositionally biased region" description="Polar residues" evidence="5">
    <location>
        <begin position="402"/>
        <end position="415"/>
    </location>
</feature>
<keyword evidence="3" id="KW-0862">Zinc</keyword>
<keyword evidence="7" id="KW-1185">Reference proteome</keyword>
<dbReference type="KEGG" id="sind:105155903"/>
<keyword evidence="1" id="KW-0479">Metal-binding</keyword>
<accession>A0A6I9SSR4</accession>
<dbReference type="PROSITE" id="PS01358">
    <property type="entry name" value="ZF_RANBP2_1"/>
    <property type="match status" value="2"/>
</dbReference>
<feature type="region of interest" description="Disordered" evidence="5">
    <location>
        <begin position="377"/>
        <end position="415"/>
    </location>
</feature>
<feature type="domain" description="RanBP2-type" evidence="6">
    <location>
        <begin position="302"/>
        <end position="325"/>
    </location>
</feature>
<proteinExistence type="predicted"/>
<evidence type="ECO:0000256" key="5">
    <source>
        <dbReference type="SAM" id="MobiDB-lite"/>
    </source>
</evidence>
<evidence type="ECO:0000256" key="4">
    <source>
        <dbReference type="PROSITE-ProRule" id="PRU00322"/>
    </source>
</evidence>
<evidence type="ECO:0000313" key="8">
    <source>
        <dbReference type="RefSeq" id="XP_011070189.1"/>
    </source>
</evidence>
<dbReference type="PROSITE" id="PS50199">
    <property type="entry name" value="ZF_RANBP2_2"/>
    <property type="match status" value="2"/>
</dbReference>
<dbReference type="GO" id="GO:0008270">
    <property type="term" value="F:zinc ion binding"/>
    <property type="evidence" value="ECO:0007669"/>
    <property type="project" value="UniProtKB-KW"/>
</dbReference>
<dbReference type="SUPFAM" id="SSF90209">
    <property type="entry name" value="Ran binding protein zinc finger-like"/>
    <property type="match status" value="1"/>
</dbReference>
<dbReference type="InterPro" id="IPR036443">
    <property type="entry name" value="Znf_RanBP2_sf"/>
</dbReference>
<feature type="domain" description="RanBP2-type" evidence="6">
    <location>
        <begin position="269"/>
        <end position="298"/>
    </location>
</feature>
<dbReference type="Pfam" id="PF00641">
    <property type="entry name" value="Zn_ribbon_RanBP"/>
    <property type="match status" value="2"/>
</dbReference>
<organism evidence="7 8">
    <name type="scientific">Sesamum indicum</name>
    <name type="common">Oriental sesame</name>
    <name type="synonym">Sesamum orientale</name>
    <dbReference type="NCBI Taxonomy" id="4182"/>
    <lineage>
        <taxon>Eukaryota</taxon>
        <taxon>Viridiplantae</taxon>
        <taxon>Streptophyta</taxon>
        <taxon>Embryophyta</taxon>
        <taxon>Tracheophyta</taxon>
        <taxon>Spermatophyta</taxon>
        <taxon>Magnoliopsida</taxon>
        <taxon>eudicotyledons</taxon>
        <taxon>Gunneridae</taxon>
        <taxon>Pentapetalae</taxon>
        <taxon>asterids</taxon>
        <taxon>lamiids</taxon>
        <taxon>Lamiales</taxon>
        <taxon>Pedaliaceae</taxon>
        <taxon>Sesamum</taxon>
    </lineage>
</organism>
<reference evidence="8" key="1">
    <citation type="submission" date="2025-08" db="UniProtKB">
        <authorList>
            <consortium name="RefSeq"/>
        </authorList>
    </citation>
    <scope>IDENTIFICATION</scope>
</reference>
<dbReference type="InterPro" id="IPR001876">
    <property type="entry name" value="Znf_RanBP2"/>
</dbReference>
<evidence type="ECO:0000313" key="7">
    <source>
        <dbReference type="Proteomes" id="UP000504604"/>
    </source>
</evidence>
<dbReference type="PANTHER" id="PTHR23111">
    <property type="entry name" value="ZINC FINGER PROTEIN"/>
    <property type="match status" value="1"/>
</dbReference>
<dbReference type="GO" id="GO:0005737">
    <property type="term" value="C:cytoplasm"/>
    <property type="evidence" value="ECO:0007669"/>
    <property type="project" value="TreeGrafter"/>
</dbReference>
<evidence type="ECO:0000259" key="6">
    <source>
        <dbReference type="PROSITE" id="PS50199"/>
    </source>
</evidence>
<dbReference type="RefSeq" id="XP_011070189.1">
    <property type="nucleotide sequence ID" value="XM_011071887.1"/>
</dbReference>
<name>A0A6I9SSR4_SESIN</name>
<dbReference type="SMART" id="SM00547">
    <property type="entry name" value="ZnF_RBZ"/>
    <property type="match status" value="2"/>
</dbReference>
<dbReference type="InParanoid" id="A0A6I9SSR4"/>
<gene>
    <name evidence="8" type="primary">LOC105155903</name>
</gene>
<dbReference type="Proteomes" id="UP000504604">
    <property type="component" value="Linkage group LG2"/>
</dbReference>
<evidence type="ECO:0000256" key="3">
    <source>
        <dbReference type="ARBA" id="ARBA00022833"/>
    </source>
</evidence>
<dbReference type="GO" id="GO:0003729">
    <property type="term" value="F:mRNA binding"/>
    <property type="evidence" value="ECO:0007669"/>
    <property type="project" value="TreeGrafter"/>
</dbReference>
<sequence>MGGAARLMNLLRAPFPPFHQSLFLFRCRLFVLSSSPVSIFTLSSLSKTESHAPQSVNSFHSQPGNDAYLLHSSAAQIQQQHDHLWSEWRHFLQILSNGQGLHVPADNRILPEDAFVVYEELFDDFVRSAASCLAFARARPDLLRLLSRRDIEAVVLNGTPFLFKSAIEIARRMKAFLGTDGDNVSEFDKANTIDLMKYVLSYASNPIVSSKRNGLYSGELVNSSIRNLLQELGIVSCGDPTDYVPASDYQLSGRQKVILRPLGRNIEMKRGDWICLKCNFMNFARNMKCLECDEPRPKKQLTGGEWECPQCNFFNYGRNSVCLICTPLFNTINSISGLGNEEKAQHSFSRISLVNNVRDTNNASAIEGFLEIMPRQRRARTSEMDDGNKVQIGPHETAPSGVRNQNTTSSESHSLGENFQFLRNSASQIDTQKKEREQAETPERWFKRMVELHDAKDLPTAISDKDFAQMMPMHKEENRFAATKNKDHSRIFPKCVRVFHSMRLCQPQRMFGGVVFSRKNVLIKSKKHQQLQTEMAESQKKDSSSVSLKEKNSLLDLDIGKDFLSSWKSMSIAQGDEMDFDLTPVTKGNKKSFDFDKA</sequence>
<keyword evidence="2 4" id="KW-0863">Zinc-finger</keyword>
<dbReference type="OrthoDB" id="448399at2759"/>
<dbReference type="AlphaFoldDB" id="A0A6I9SSR4"/>
<protein>
    <submittedName>
        <fullName evidence="8">Zinc finger protein VAR3, chloroplastic-like</fullName>
    </submittedName>
</protein>
<dbReference type="Gene3D" id="4.10.1060.10">
    <property type="entry name" value="Zinc finger, RanBP2-type"/>
    <property type="match status" value="2"/>
</dbReference>
<evidence type="ECO:0000256" key="2">
    <source>
        <dbReference type="ARBA" id="ARBA00022771"/>
    </source>
</evidence>
<dbReference type="GeneID" id="105155903"/>
<dbReference type="PANTHER" id="PTHR23111:SF30">
    <property type="entry name" value="ZINC FINGER PROTEIN VAR3, CHLOROPLASTIC"/>
    <property type="match status" value="1"/>
</dbReference>
<evidence type="ECO:0000256" key="1">
    <source>
        <dbReference type="ARBA" id="ARBA00022723"/>
    </source>
</evidence>